<evidence type="ECO:0000256" key="2">
    <source>
        <dbReference type="ARBA" id="ARBA00008661"/>
    </source>
</evidence>
<reference evidence="12 13" key="1">
    <citation type="submission" date="2013-11" db="EMBL/GenBank/DDBJ databases">
        <title>Genome sequencing of Stegodyphus mimosarum.</title>
        <authorList>
            <person name="Bechsgaard J."/>
        </authorList>
    </citation>
    <scope>NUCLEOTIDE SEQUENCE [LARGE SCALE GENOMIC DNA]</scope>
</reference>
<dbReference type="PANTHER" id="PTHR11214">
    <property type="entry name" value="BETA-1,3-N-ACETYLGLUCOSAMINYLTRANSFERASE"/>
    <property type="match status" value="1"/>
</dbReference>
<comment type="similarity">
    <text evidence="2 11">Belongs to the glycosyltransferase 31 family.</text>
</comment>
<dbReference type="EC" id="2.4.1.-" evidence="11"/>
<dbReference type="AlphaFoldDB" id="A0A087ULI5"/>
<keyword evidence="7" id="KW-1133">Transmembrane helix</keyword>
<evidence type="ECO:0000256" key="10">
    <source>
        <dbReference type="ARBA" id="ARBA00023180"/>
    </source>
</evidence>
<evidence type="ECO:0000256" key="8">
    <source>
        <dbReference type="ARBA" id="ARBA00023034"/>
    </source>
</evidence>
<gene>
    <name evidence="12" type="ORF">X975_00984</name>
</gene>
<evidence type="ECO:0000256" key="5">
    <source>
        <dbReference type="ARBA" id="ARBA00022692"/>
    </source>
</evidence>
<dbReference type="Gene3D" id="3.90.550.50">
    <property type="match status" value="1"/>
</dbReference>
<dbReference type="Pfam" id="PF01762">
    <property type="entry name" value="Galactosyl_T"/>
    <property type="match status" value="1"/>
</dbReference>
<evidence type="ECO:0000313" key="13">
    <source>
        <dbReference type="Proteomes" id="UP000054359"/>
    </source>
</evidence>
<proteinExistence type="inferred from homology"/>
<keyword evidence="10" id="KW-0325">Glycoprotein</keyword>
<evidence type="ECO:0000256" key="6">
    <source>
        <dbReference type="ARBA" id="ARBA00022968"/>
    </source>
</evidence>
<dbReference type="PANTHER" id="PTHR11214:SF314">
    <property type="entry name" value="HEXOSYLTRANSFERASE"/>
    <property type="match status" value="1"/>
</dbReference>
<keyword evidence="8 11" id="KW-0333">Golgi apparatus</keyword>
<dbReference type="FunFam" id="3.90.550.50:FF:000001">
    <property type="entry name" value="Hexosyltransferase"/>
    <property type="match status" value="1"/>
</dbReference>
<name>A0A087ULI5_STEMI</name>
<dbReference type="GO" id="GO:0016758">
    <property type="term" value="F:hexosyltransferase activity"/>
    <property type="evidence" value="ECO:0007669"/>
    <property type="project" value="InterPro"/>
</dbReference>
<evidence type="ECO:0000256" key="1">
    <source>
        <dbReference type="ARBA" id="ARBA00004323"/>
    </source>
</evidence>
<dbReference type="GO" id="GO:0006493">
    <property type="term" value="P:protein O-linked glycosylation"/>
    <property type="evidence" value="ECO:0007669"/>
    <property type="project" value="TreeGrafter"/>
</dbReference>
<evidence type="ECO:0000256" key="4">
    <source>
        <dbReference type="ARBA" id="ARBA00022679"/>
    </source>
</evidence>
<organism evidence="12 13">
    <name type="scientific">Stegodyphus mimosarum</name>
    <name type="common">African social velvet spider</name>
    <dbReference type="NCBI Taxonomy" id="407821"/>
    <lineage>
        <taxon>Eukaryota</taxon>
        <taxon>Metazoa</taxon>
        <taxon>Ecdysozoa</taxon>
        <taxon>Arthropoda</taxon>
        <taxon>Chelicerata</taxon>
        <taxon>Arachnida</taxon>
        <taxon>Araneae</taxon>
        <taxon>Araneomorphae</taxon>
        <taxon>Entelegynae</taxon>
        <taxon>Eresoidea</taxon>
        <taxon>Eresidae</taxon>
        <taxon>Stegodyphus</taxon>
    </lineage>
</organism>
<keyword evidence="4 12" id="KW-0808">Transferase</keyword>
<keyword evidence="9" id="KW-0472">Membrane</keyword>
<feature type="non-terminal residue" evidence="12">
    <location>
        <position position="399"/>
    </location>
</feature>
<dbReference type="EMBL" id="KK120406">
    <property type="protein sequence ID" value="KFM78224.1"/>
    <property type="molecule type" value="Genomic_DNA"/>
</dbReference>
<sequence>MRRFWYAKYAITLLASTALTFHLLHSRINVTINKTTFPSQSRNVYLPPSNYIFTKSTTYLKRKLSQGSAGMFSKSQVSPAWVVLPGNITVHEGYQNVLFEISYEMNTNICDDFDESRKKLLVFVASSADHFMQRKAIRETWGLKLLQNAYNYRIVFLLGKGQQYKQDLIADEGYRYGDLVQINLTESFRNLGRKSVAGLEWARTFCRKADFVMKTDDDILIHIPNLLNALNSAKSPDTLLMCHENRMRKILRKDLLDQVSLPPSYHKYEVSENELPGEYYPPYCSGMAYVFSAAVRDRLLEASFVTPVFFIEDVYLTGFCRHKAGIVITPHIGITLRPPITFHQAACIFRDGRITSQEVDTNELRQLWVELNTQGFFCPQLLGYARKQAYPALHKNELY</sequence>
<dbReference type="OrthoDB" id="5512589at2759"/>
<dbReference type="OMA" id="CRHKAGI"/>
<accession>A0A087ULI5</accession>
<dbReference type="InterPro" id="IPR002659">
    <property type="entry name" value="Glyco_trans_31"/>
</dbReference>
<dbReference type="STRING" id="407821.A0A087ULI5"/>
<evidence type="ECO:0000313" key="12">
    <source>
        <dbReference type="EMBL" id="KFM78224.1"/>
    </source>
</evidence>
<dbReference type="GO" id="GO:0000139">
    <property type="term" value="C:Golgi membrane"/>
    <property type="evidence" value="ECO:0007669"/>
    <property type="project" value="UniProtKB-SubCell"/>
</dbReference>
<protein>
    <recommendedName>
        <fullName evidence="11">Hexosyltransferase</fullName>
        <ecNumber evidence="11">2.4.1.-</ecNumber>
    </recommendedName>
</protein>
<evidence type="ECO:0000256" key="7">
    <source>
        <dbReference type="ARBA" id="ARBA00022989"/>
    </source>
</evidence>
<keyword evidence="13" id="KW-1185">Reference proteome</keyword>
<comment type="subcellular location">
    <subcellularLocation>
        <location evidence="1 11">Golgi apparatus membrane</location>
        <topology evidence="1 11">Single-pass type II membrane protein</topology>
    </subcellularLocation>
</comment>
<keyword evidence="6" id="KW-0735">Signal-anchor</keyword>
<evidence type="ECO:0000256" key="3">
    <source>
        <dbReference type="ARBA" id="ARBA00022676"/>
    </source>
</evidence>
<keyword evidence="3 11" id="KW-0328">Glycosyltransferase</keyword>
<evidence type="ECO:0000256" key="9">
    <source>
        <dbReference type="ARBA" id="ARBA00023136"/>
    </source>
</evidence>
<dbReference type="Proteomes" id="UP000054359">
    <property type="component" value="Unassembled WGS sequence"/>
</dbReference>
<evidence type="ECO:0000256" key="11">
    <source>
        <dbReference type="RuleBase" id="RU363063"/>
    </source>
</evidence>
<keyword evidence="5" id="KW-0812">Transmembrane</keyword>